<proteinExistence type="predicted"/>
<dbReference type="SUPFAM" id="SSF47789">
    <property type="entry name" value="C-terminal domain of RNA polymerase alpha subunit"/>
    <property type="match status" value="1"/>
</dbReference>
<gene>
    <name evidence="3" type="ORF">OBE_09311</name>
</gene>
<keyword evidence="3" id="KW-0548">Nucleotidyltransferase</keyword>
<keyword evidence="1" id="KW-0175">Coiled coil</keyword>
<dbReference type="GO" id="GO:0006351">
    <property type="term" value="P:DNA-templated transcription"/>
    <property type="evidence" value="ECO:0007669"/>
    <property type="project" value="InterPro"/>
</dbReference>
<evidence type="ECO:0000259" key="2">
    <source>
        <dbReference type="Pfam" id="PF03118"/>
    </source>
</evidence>
<name>K1TKM0_9ZZZZ</name>
<dbReference type="AlphaFoldDB" id="K1TKM0"/>
<sequence>MRGIYMLDLEDEIKVLNFSPSVNAALLNKKVFFVKDVLALDRSLLGFSKTLSKEVIDKVHAAGYKFFYEYEPSEFMALQAELDEKANNREVIYIDNVTIYDMGFNARIIHALERAKVKNLYDLSQMNFYQLQRIRNLGASSLEKVINRIHSYGILLKNESIKNRKQIIKVGNGEELFQSQINNIEIKNHDLNEAINYKKSLLERYMNLKKENDKLNEVNAQLNQKMIAVLLEEMSTYVNEDERLKKYHNLKKK</sequence>
<dbReference type="GO" id="GO:0003677">
    <property type="term" value="F:DNA binding"/>
    <property type="evidence" value="ECO:0007669"/>
    <property type="project" value="InterPro"/>
</dbReference>
<feature type="coiled-coil region" evidence="1">
    <location>
        <begin position="191"/>
        <end position="228"/>
    </location>
</feature>
<reference evidence="3" key="1">
    <citation type="journal article" date="2013" name="Environ. Microbiol.">
        <title>Microbiota from the distal guts of lean and obese adolescents exhibit partial functional redundancy besides clear differences in community structure.</title>
        <authorList>
            <person name="Ferrer M."/>
            <person name="Ruiz A."/>
            <person name="Lanza F."/>
            <person name="Haange S.B."/>
            <person name="Oberbach A."/>
            <person name="Till H."/>
            <person name="Bargiela R."/>
            <person name="Campoy C."/>
            <person name="Segura M.T."/>
            <person name="Richter M."/>
            <person name="von Bergen M."/>
            <person name="Seifert J."/>
            <person name="Suarez A."/>
        </authorList>
    </citation>
    <scope>NUCLEOTIDE SEQUENCE</scope>
</reference>
<dbReference type="EMBL" id="AJWZ01006433">
    <property type="protein sequence ID" value="EKC59796.1"/>
    <property type="molecule type" value="Genomic_DNA"/>
</dbReference>
<protein>
    <submittedName>
        <fullName evidence="3">Protein containing RNA polymerase, alpha subunit</fullName>
        <ecNumber evidence="3">2.7.7.6</ecNumber>
    </submittedName>
</protein>
<dbReference type="GO" id="GO:0003899">
    <property type="term" value="F:DNA-directed RNA polymerase activity"/>
    <property type="evidence" value="ECO:0007669"/>
    <property type="project" value="UniProtKB-EC"/>
</dbReference>
<comment type="caution">
    <text evidence="3">The sequence shown here is derived from an EMBL/GenBank/DDBJ whole genome shotgun (WGS) entry which is preliminary data.</text>
</comment>
<dbReference type="InterPro" id="IPR011260">
    <property type="entry name" value="RNAP_asu_C"/>
</dbReference>
<accession>K1TKM0</accession>
<evidence type="ECO:0000313" key="3">
    <source>
        <dbReference type="EMBL" id="EKC59796.1"/>
    </source>
</evidence>
<feature type="domain" description="RNA polymerase alpha subunit C-terminal" evidence="2">
    <location>
        <begin position="96"/>
        <end position="149"/>
    </location>
</feature>
<dbReference type="Pfam" id="PF03118">
    <property type="entry name" value="RNA_pol_A_CTD"/>
    <property type="match status" value="1"/>
</dbReference>
<organism evidence="3">
    <name type="scientific">human gut metagenome</name>
    <dbReference type="NCBI Taxonomy" id="408170"/>
    <lineage>
        <taxon>unclassified sequences</taxon>
        <taxon>metagenomes</taxon>
        <taxon>organismal metagenomes</taxon>
    </lineage>
</organism>
<evidence type="ECO:0000256" key="1">
    <source>
        <dbReference type="SAM" id="Coils"/>
    </source>
</evidence>
<dbReference type="EC" id="2.7.7.6" evidence="3"/>
<keyword evidence="3" id="KW-0808">Transferase</keyword>
<dbReference type="Gene3D" id="1.10.150.20">
    <property type="entry name" value="5' to 3' exonuclease, C-terminal subdomain"/>
    <property type="match status" value="1"/>
</dbReference>